<evidence type="ECO:0000256" key="2">
    <source>
        <dbReference type="ARBA" id="ARBA00022448"/>
    </source>
</evidence>
<dbReference type="PANTHER" id="PTHR12713">
    <property type="entry name" value="VACUOLAR ATP SYNTHASE SUBUNIT G"/>
    <property type="match status" value="1"/>
</dbReference>
<reference evidence="6" key="2">
    <citation type="journal article" date="2015" name="Gigascience">
        <title>Reconstructing a comprehensive transcriptome assembly of a white-pupal translocated strain of the pest fruit fly Bactrocera cucurbitae.</title>
        <authorList>
            <person name="Sim S.B."/>
            <person name="Calla B."/>
            <person name="Hall B."/>
            <person name="DeRego T."/>
            <person name="Geib S.M."/>
        </authorList>
    </citation>
    <scope>NUCLEOTIDE SEQUENCE</scope>
</reference>
<dbReference type="GeneID" id="105210707"/>
<dbReference type="AlphaFoldDB" id="A0A0A1WPJ9"/>
<dbReference type="EMBL" id="GBXI01013979">
    <property type="protein sequence ID" value="JAD00313.1"/>
    <property type="molecule type" value="Transcribed_RNA"/>
</dbReference>
<dbReference type="GO" id="GO:0046961">
    <property type="term" value="F:proton-transporting ATPase activity, rotational mechanism"/>
    <property type="evidence" value="ECO:0007669"/>
    <property type="project" value="InterPro"/>
</dbReference>
<name>A0A0A1WPJ9_ZEUCU</name>
<keyword evidence="2 5" id="KW-0813">Transport</keyword>
<comment type="similarity">
    <text evidence="1 5">Belongs to the V-ATPase G subunit family.</text>
</comment>
<dbReference type="GO" id="GO:0000221">
    <property type="term" value="C:vacuolar proton-transporting V-type ATPase, V1 domain"/>
    <property type="evidence" value="ECO:0007669"/>
    <property type="project" value="TreeGrafter"/>
</dbReference>
<comment type="subunit">
    <text evidence="5">V-ATPase is a heteromultimeric enzyme made up of two complexes: the ATP-hydrolytic V1 complex and the proton translocation V0 complex.</text>
</comment>
<comment type="function">
    <text evidence="5">Subunit of the V1 complex of vacuolar(H+)-ATPase (V-ATPase), a multisubunit enzyme composed of a peripheral complex (V1) that hydrolyzes ATP and a membrane integral complex (V0) that translocates protons. V-ATPase is responsible for acidifying and maintaining the pH of intracellular compartments and in some cell types, is targeted to the plasma membrane, where it is responsible for acidifying the extracellular environment.</text>
</comment>
<keyword evidence="3 5" id="KW-0375">Hydrogen ion transport</keyword>
<proteinExistence type="inferred from homology"/>
<accession>A0A0A1WPJ9</accession>
<protein>
    <recommendedName>
        <fullName evidence="5">V-type proton ATPase subunit G</fullName>
    </recommendedName>
</protein>
<keyword evidence="4 5" id="KW-0406">Ion transport</keyword>
<evidence type="ECO:0000256" key="1">
    <source>
        <dbReference type="ARBA" id="ARBA00010066"/>
    </source>
</evidence>
<dbReference type="Pfam" id="PF03179">
    <property type="entry name" value="V-ATPase_G"/>
    <property type="match status" value="1"/>
</dbReference>
<evidence type="ECO:0000256" key="5">
    <source>
        <dbReference type="RuleBase" id="RU364019"/>
    </source>
</evidence>
<evidence type="ECO:0000256" key="4">
    <source>
        <dbReference type="ARBA" id="ARBA00023065"/>
    </source>
</evidence>
<dbReference type="PANTHER" id="PTHR12713:SF11">
    <property type="entry name" value="V-TYPE PROTON ATPASE SUBUNIT G"/>
    <property type="match status" value="1"/>
</dbReference>
<reference evidence="6" key="1">
    <citation type="submission" date="2014-11" db="EMBL/GenBank/DDBJ databases">
        <authorList>
            <person name="Geib S."/>
        </authorList>
    </citation>
    <scope>NUCLEOTIDE SEQUENCE</scope>
</reference>
<evidence type="ECO:0000313" key="6">
    <source>
        <dbReference type="EMBL" id="JAD00313.1"/>
    </source>
</evidence>
<dbReference type="NCBIfam" id="TIGR01147">
    <property type="entry name" value="V_ATP_synt_G"/>
    <property type="match status" value="1"/>
</dbReference>
<gene>
    <name evidence="6" type="primary">ATP6V1G2</name>
    <name evidence="6" type="ORF">g.57525</name>
</gene>
<sequence>MKPSQTPLPHLIHAEKQAAEIIYDARRRKTILIKKAKYDANKEVEQYGTEREEKLNKLTTHANEGLEVLERKLANTTKEKIAKIDEQVGQNSEKVINRLLKLLYDFKPEAHPNHQFLKEEKQDNLMHLVVAKRKSEAKLSI</sequence>
<organism evidence="6">
    <name type="scientific">Zeugodacus cucurbitae</name>
    <name type="common">Melon fruit fly</name>
    <name type="synonym">Bactrocera cucurbitae</name>
    <dbReference type="NCBI Taxonomy" id="28588"/>
    <lineage>
        <taxon>Eukaryota</taxon>
        <taxon>Metazoa</taxon>
        <taxon>Ecdysozoa</taxon>
        <taxon>Arthropoda</taxon>
        <taxon>Hexapoda</taxon>
        <taxon>Insecta</taxon>
        <taxon>Pterygota</taxon>
        <taxon>Neoptera</taxon>
        <taxon>Endopterygota</taxon>
        <taxon>Diptera</taxon>
        <taxon>Brachycera</taxon>
        <taxon>Muscomorpha</taxon>
        <taxon>Tephritoidea</taxon>
        <taxon>Tephritidae</taxon>
        <taxon>Zeugodacus</taxon>
        <taxon>Zeugodacus</taxon>
    </lineage>
</organism>
<dbReference type="GO" id="GO:0016887">
    <property type="term" value="F:ATP hydrolysis activity"/>
    <property type="evidence" value="ECO:0007669"/>
    <property type="project" value="TreeGrafter"/>
</dbReference>
<dbReference type="OrthoDB" id="250802at2759"/>
<evidence type="ECO:0000256" key="3">
    <source>
        <dbReference type="ARBA" id="ARBA00022781"/>
    </source>
</evidence>
<dbReference type="Gene3D" id="1.20.5.2950">
    <property type="match status" value="1"/>
</dbReference>
<dbReference type="InterPro" id="IPR005124">
    <property type="entry name" value="V-ATPase_G"/>
</dbReference>